<keyword evidence="4 6" id="KW-1133">Transmembrane helix</keyword>
<evidence type="ECO:0000256" key="3">
    <source>
        <dbReference type="ARBA" id="ARBA00022692"/>
    </source>
</evidence>
<feature type="transmembrane region" description="Helical" evidence="6">
    <location>
        <begin position="15"/>
        <end position="36"/>
    </location>
</feature>
<keyword evidence="8" id="KW-1185">Reference proteome</keyword>
<protein>
    <submittedName>
        <fullName evidence="7">Uncharacterized protein (TIRG00374 family)</fullName>
    </submittedName>
</protein>
<dbReference type="AlphaFoldDB" id="A0A562IPA8"/>
<keyword evidence="2" id="KW-1003">Cell membrane</keyword>
<keyword evidence="5 6" id="KW-0472">Membrane</keyword>
<gene>
    <name evidence="7" type="ORF">JD78_01208</name>
</gene>
<organism evidence="7 8">
    <name type="scientific">Modestobacter roseus</name>
    <dbReference type="NCBI Taxonomy" id="1181884"/>
    <lineage>
        <taxon>Bacteria</taxon>
        <taxon>Bacillati</taxon>
        <taxon>Actinomycetota</taxon>
        <taxon>Actinomycetes</taxon>
        <taxon>Geodermatophilales</taxon>
        <taxon>Geodermatophilaceae</taxon>
        <taxon>Modestobacter</taxon>
    </lineage>
</organism>
<dbReference type="EMBL" id="VLKF01000001">
    <property type="protein sequence ID" value="TWH72686.1"/>
    <property type="molecule type" value="Genomic_DNA"/>
</dbReference>
<feature type="transmembrane region" description="Helical" evidence="6">
    <location>
        <begin position="56"/>
        <end position="80"/>
    </location>
</feature>
<proteinExistence type="predicted"/>
<feature type="transmembrane region" description="Helical" evidence="6">
    <location>
        <begin position="308"/>
        <end position="335"/>
    </location>
</feature>
<dbReference type="PANTHER" id="PTHR39087:SF2">
    <property type="entry name" value="UPF0104 MEMBRANE PROTEIN MJ1595"/>
    <property type="match status" value="1"/>
</dbReference>
<sequence>MTPGRAGRLRTGPGLRLLLTVAVIGVVFLGVLPRVADYSDAWRLVRALTWPETLSLLVVATVNLLSYAPVWVAALPGLTWGRAVETDLASTAISNTVPAGFAFGVGATATMYHSFGHGPAAITRAVALTGIWNNLVKLAMPVAALVALAVTGHATRALAVTAVLGTGVLLLVVGALVAGLVHPGAAAALAATAERVARAAARQVRRPGPADWVARVDRFRADSLAVLRRRWAALTAAAVASHTALFLLLLTTLRFVDGAGAGVSWPQLLAVFAVTRLVTLVPVTPGALGVAELSYVAGLTTVGVDATAAAGVVLLFRFLTWFLPVPLGIGAWVLWRRGTGRADAPTPAAELSAR</sequence>
<evidence type="ECO:0000256" key="4">
    <source>
        <dbReference type="ARBA" id="ARBA00022989"/>
    </source>
</evidence>
<name>A0A562IPA8_9ACTN</name>
<dbReference type="GO" id="GO:0005886">
    <property type="term" value="C:plasma membrane"/>
    <property type="evidence" value="ECO:0007669"/>
    <property type="project" value="UniProtKB-SubCell"/>
</dbReference>
<accession>A0A562IPA8</accession>
<evidence type="ECO:0000313" key="8">
    <source>
        <dbReference type="Proteomes" id="UP000321490"/>
    </source>
</evidence>
<keyword evidence="3 6" id="KW-0812">Transmembrane</keyword>
<evidence type="ECO:0000256" key="6">
    <source>
        <dbReference type="SAM" id="Phobius"/>
    </source>
</evidence>
<dbReference type="Pfam" id="PF03706">
    <property type="entry name" value="LPG_synthase_TM"/>
    <property type="match status" value="1"/>
</dbReference>
<comment type="subcellular location">
    <subcellularLocation>
        <location evidence="1">Cell membrane</location>
        <topology evidence="1">Multi-pass membrane protein</topology>
    </subcellularLocation>
</comment>
<evidence type="ECO:0000256" key="5">
    <source>
        <dbReference type="ARBA" id="ARBA00023136"/>
    </source>
</evidence>
<evidence type="ECO:0000313" key="7">
    <source>
        <dbReference type="EMBL" id="TWH72686.1"/>
    </source>
</evidence>
<dbReference type="Proteomes" id="UP000321490">
    <property type="component" value="Unassembled WGS sequence"/>
</dbReference>
<feature type="transmembrane region" description="Helical" evidence="6">
    <location>
        <begin position="131"/>
        <end position="150"/>
    </location>
</feature>
<dbReference type="RefSeq" id="WP_166521027.1">
    <property type="nucleotide sequence ID" value="NZ_ML762521.1"/>
</dbReference>
<feature type="transmembrane region" description="Helical" evidence="6">
    <location>
        <begin position="231"/>
        <end position="256"/>
    </location>
</feature>
<evidence type="ECO:0000256" key="1">
    <source>
        <dbReference type="ARBA" id="ARBA00004651"/>
    </source>
</evidence>
<feature type="transmembrane region" description="Helical" evidence="6">
    <location>
        <begin position="157"/>
        <end position="181"/>
    </location>
</feature>
<feature type="transmembrane region" description="Helical" evidence="6">
    <location>
        <begin position="268"/>
        <end position="288"/>
    </location>
</feature>
<feature type="transmembrane region" description="Helical" evidence="6">
    <location>
        <begin position="92"/>
        <end position="111"/>
    </location>
</feature>
<dbReference type="PANTHER" id="PTHR39087">
    <property type="entry name" value="UPF0104 MEMBRANE PROTEIN MJ1595"/>
    <property type="match status" value="1"/>
</dbReference>
<comment type="caution">
    <text evidence="7">The sequence shown here is derived from an EMBL/GenBank/DDBJ whole genome shotgun (WGS) entry which is preliminary data.</text>
</comment>
<reference evidence="7 8" key="1">
    <citation type="submission" date="2019-07" db="EMBL/GenBank/DDBJ databases">
        <title>R&amp;d 2014.</title>
        <authorList>
            <person name="Klenk H.-P."/>
        </authorList>
    </citation>
    <scope>NUCLEOTIDE SEQUENCE [LARGE SCALE GENOMIC DNA]</scope>
    <source>
        <strain evidence="7 8">DSM 45764</strain>
    </source>
</reference>
<dbReference type="InterPro" id="IPR022791">
    <property type="entry name" value="L-PG_synthase/AglD"/>
</dbReference>
<evidence type="ECO:0000256" key="2">
    <source>
        <dbReference type="ARBA" id="ARBA00022475"/>
    </source>
</evidence>